<dbReference type="InterPro" id="IPR050613">
    <property type="entry name" value="Sec_Metabolite_Reg"/>
</dbReference>
<dbReference type="GO" id="GO:0008270">
    <property type="term" value="F:zinc ion binding"/>
    <property type="evidence" value="ECO:0007669"/>
    <property type="project" value="InterPro"/>
</dbReference>
<dbReference type="CDD" id="cd12148">
    <property type="entry name" value="fungal_TF_MHR"/>
    <property type="match status" value="1"/>
</dbReference>
<dbReference type="Gene3D" id="4.10.240.10">
    <property type="entry name" value="Zn(2)-C6 fungal-type DNA-binding domain"/>
    <property type="match status" value="1"/>
</dbReference>
<feature type="compositionally biased region" description="Low complexity" evidence="3">
    <location>
        <begin position="36"/>
        <end position="50"/>
    </location>
</feature>
<evidence type="ECO:0000256" key="2">
    <source>
        <dbReference type="ARBA" id="ARBA00023242"/>
    </source>
</evidence>
<reference evidence="5" key="1">
    <citation type="submission" date="2022-06" db="EMBL/GenBank/DDBJ databases">
        <authorList>
            <consortium name="SYNGENTA / RWTH Aachen University"/>
        </authorList>
    </citation>
    <scope>NUCLEOTIDE SEQUENCE</scope>
</reference>
<dbReference type="Proteomes" id="UP001153365">
    <property type="component" value="Unassembled WGS sequence"/>
</dbReference>
<dbReference type="SUPFAM" id="SSF57701">
    <property type="entry name" value="Zn2/Cys6 DNA-binding domain"/>
    <property type="match status" value="1"/>
</dbReference>
<dbReference type="GO" id="GO:0005634">
    <property type="term" value="C:nucleus"/>
    <property type="evidence" value="ECO:0007669"/>
    <property type="project" value="UniProtKB-SubCell"/>
</dbReference>
<accession>A0AAV0BB05</accession>
<dbReference type="GO" id="GO:0000981">
    <property type="term" value="F:DNA-binding transcription factor activity, RNA polymerase II-specific"/>
    <property type="evidence" value="ECO:0007669"/>
    <property type="project" value="InterPro"/>
</dbReference>
<evidence type="ECO:0000256" key="3">
    <source>
        <dbReference type="SAM" id="MobiDB-lite"/>
    </source>
</evidence>
<proteinExistence type="predicted"/>
<dbReference type="AlphaFoldDB" id="A0AAV0BB05"/>
<comment type="caution">
    <text evidence="5">The sequence shown here is derived from an EMBL/GenBank/DDBJ whole genome shotgun (WGS) entry which is preliminary data.</text>
</comment>
<name>A0AAV0BB05_PHAPC</name>
<dbReference type="PROSITE" id="PS00463">
    <property type="entry name" value="ZN2_CY6_FUNGAL_1"/>
    <property type="match status" value="1"/>
</dbReference>
<feature type="region of interest" description="Disordered" evidence="3">
    <location>
        <begin position="1"/>
        <end position="54"/>
    </location>
</feature>
<feature type="region of interest" description="Disordered" evidence="3">
    <location>
        <begin position="314"/>
        <end position="334"/>
    </location>
</feature>
<evidence type="ECO:0000256" key="1">
    <source>
        <dbReference type="ARBA" id="ARBA00004123"/>
    </source>
</evidence>
<organism evidence="5 6">
    <name type="scientific">Phakopsora pachyrhizi</name>
    <name type="common">Asian soybean rust disease fungus</name>
    <dbReference type="NCBI Taxonomy" id="170000"/>
    <lineage>
        <taxon>Eukaryota</taxon>
        <taxon>Fungi</taxon>
        <taxon>Dikarya</taxon>
        <taxon>Basidiomycota</taxon>
        <taxon>Pucciniomycotina</taxon>
        <taxon>Pucciniomycetes</taxon>
        <taxon>Pucciniales</taxon>
        <taxon>Phakopsoraceae</taxon>
        <taxon>Phakopsora</taxon>
    </lineage>
</organism>
<dbReference type="Pfam" id="PF00172">
    <property type="entry name" value="Zn_clus"/>
    <property type="match status" value="1"/>
</dbReference>
<feature type="region of interest" description="Disordered" evidence="3">
    <location>
        <begin position="122"/>
        <end position="142"/>
    </location>
</feature>
<feature type="compositionally biased region" description="Low complexity" evidence="3">
    <location>
        <begin position="125"/>
        <end position="142"/>
    </location>
</feature>
<keyword evidence="2" id="KW-0539">Nucleus</keyword>
<evidence type="ECO:0000313" key="6">
    <source>
        <dbReference type="Proteomes" id="UP001153365"/>
    </source>
</evidence>
<feature type="compositionally biased region" description="Polar residues" evidence="3">
    <location>
        <begin position="1"/>
        <end position="27"/>
    </location>
</feature>
<feature type="domain" description="Zn(2)-C6 fungal-type" evidence="4">
    <location>
        <begin position="62"/>
        <end position="91"/>
    </location>
</feature>
<dbReference type="PROSITE" id="PS50048">
    <property type="entry name" value="ZN2_CY6_FUNGAL_2"/>
    <property type="match status" value="1"/>
</dbReference>
<evidence type="ECO:0000259" key="4">
    <source>
        <dbReference type="PROSITE" id="PS50048"/>
    </source>
</evidence>
<sequence>MLGQHSHNSIQPYQQQLPTAPSQSPSARQDDHHNQPSSSSAASRSAPAATTKKKTLKRKLASCSGCRRRRTRCDRILPCSECLRRNSKCDYEGASLPPIAARRDLDDKSEREEYIKKLEDRVRTLESSNSHHPSPPDNSSSLPEIDFSADDIAFQLSKITLGQRLKSTLSRSAPVHPIQSQFQHLFSSGFTRTSAPFFEVDQSFTLDLVSATSSLSLSTLLSDYLPTRAQIDKLSKIYLESVNLWSPCINPISWTVLFNRFWAFPNRLSFRPNPESDQEGCNTYHQLAHFTACIFAINGHGLLRLADIHQLRPEGHGLSSPQPPGHNSNYPDPEFGNLSQSQKISLAHSWFKYAMGLLVGEEGQVFVKPTSFGIRAMALLGCVELAPENFDRAIFFWSLTCNSAAKAGLLNEPPVTEDENLDMVDEYELESRRHLSWFILSLDWAGATIAGDLRYRCDPCKYDVTIPGEIPSTFNEIDPNDGWPLDLITCMRKAAALSDRIMHQASLKFLSGNLATYKDVLETERSMLQLEESLPSRIQSVMSQDGKSLRPKVESDYFGLLISLFMAGRFSTSRVRLHRLFILPRPGVSAQERNRHMECKIYFFSLFLF</sequence>
<keyword evidence="6" id="KW-1185">Reference proteome</keyword>
<dbReference type="InterPro" id="IPR001138">
    <property type="entry name" value="Zn2Cys6_DnaBD"/>
</dbReference>
<dbReference type="PANTHER" id="PTHR31001">
    <property type="entry name" value="UNCHARACTERIZED TRANSCRIPTIONAL REGULATORY PROTEIN"/>
    <property type="match status" value="1"/>
</dbReference>
<protein>
    <recommendedName>
        <fullName evidence="4">Zn(2)-C6 fungal-type domain-containing protein</fullName>
    </recommendedName>
</protein>
<gene>
    <name evidence="5" type="ORF">PPACK8108_LOCUS16802</name>
</gene>
<comment type="subcellular location">
    <subcellularLocation>
        <location evidence="1">Nucleus</location>
    </subcellularLocation>
</comment>
<dbReference type="EMBL" id="CALTRL010004621">
    <property type="protein sequence ID" value="CAH7683338.1"/>
    <property type="molecule type" value="Genomic_DNA"/>
</dbReference>
<dbReference type="InterPro" id="IPR036864">
    <property type="entry name" value="Zn2-C6_fun-type_DNA-bd_sf"/>
</dbReference>
<dbReference type="SMART" id="SM00066">
    <property type="entry name" value="GAL4"/>
    <property type="match status" value="1"/>
</dbReference>
<evidence type="ECO:0000313" key="5">
    <source>
        <dbReference type="EMBL" id="CAH7683338.1"/>
    </source>
</evidence>